<organism evidence="2 3">
    <name type="scientific">Symbiodinium pilosum</name>
    <name type="common">Dinoflagellate</name>
    <dbReference type="NCBI Taxonomy" id="2952"/>
    <lineage>
        <taxon>Eukaryota</taxon>
        <taxon>Sar</taxon>
        <taxon>Alveolata</taxon>
        <taxon>Dinophyceae</taxon>
        <taxon>Suessiales</taxon>
        <taxon>Symbiodiniaceae</taxon>
        <taxon>Symbiodinium</taxon>
    </lineage>
</organism>
<dbReference type="EMBL" id="CAJNIZ010047503">
    <property type="protein sequence ID" value="CAE7769050.1"/>
    <property type="molecule type" value="Genomic_DNA"/>
</dbReference>
<reference evidence="2" key="1">
    <citation type="submission" date="2021-02" db="EMBL/GenBank/DDBJ databases">
        <authorList>
            <person name="Dougan E. K."/>
            <person name="Rhodes N."/>
            <person name="Thang M."/>
            <person name="Chan C."/>
        </authorList>
    </citation>
    <scope>NUCLEOTIDE SEQUENCE</scope>
</reference>
<gene>
    <name evidence="2" type="ORF">SPIL2461_LOCUS22612</name>
</gene>
<evidence type="ECO:0000256" key="1">
    <source>
        <dbReference type="SAM" id="MobiDB-lite"/>
    </source>
</evidence>
<comment type="caution">
    <text evidence="2">The sequence shown here is derived from an EMBL/GenBank/DDBJ whole genome shotgun (WGS) entry which is preliminary data.</text>
</comment>
<protein>
    <submittedName>
        <fullName evidence="2">Uncharacterized protein</fullName>
    </submittedName>
</protein>
<sequence length="56" mass="6143">GEEPGFVHTMPKSQTSELQDSVPFQADPYEIRKPSRFADAKAPVKEGSAPRTPNTN</sequence>
<dbReference type="AlphaFoldDB" id="A0A812Y7I4"/>
<name>A0A812Y7I4_SYMPI</name>
<feature type="non-terminal residue" evidence="2">
    <location>
        <position position="1"/>
    </location>
</feature>
<evidence type="ECO:0000313" key="3">
    <source>
        <dbReference type="Proteomes" id="UP000649617"/>
    </source>
</evidence>
<proteinExistence type="predicted"/>
<feature type="compositionally biased region" description="Basic and acidic residues" evidence="1">
    <location>
        <begin position="29"/>
        <end position="44"/>
    </location>
</feature>
<dbReference type="Proteomes" id="UP000649617">
    <property type="component" value="Unassembled WGS sequence"/>
</dbReference>
<feature type="region of interest" description="Disordered" evidence="1">
    <location>
        <begin position="1"/>
        <end position="56"/>
    </location>
</feature>
<accession>A0A812Y7I4</accession>
<evidence type="ECO:0000313" key="2">
    <source>
        <dbReference type="EMBL" id="CAE7769050.1"/>
    </source>
</evidence>
<feature type="non-terminal residue" evidence="2">
    <location>
        <position position="56"/>
    </location>
</feature>
<keyword evidence="3" id="KW-1185">Reference proteome</keyword>